<evidence type="ECO:0000256" key="1">
    <source>
        <dbReference type="ARBA" id="ARBA00001953"/>
    </source>
</evidence>
<feature type="domain" description="CoA carboxyltransferase C-terminal" evidence="15">
    <location>
        <begin position="836"/>
        <end position="1082"/>
    </location>
</feature>
<dbReference type="Gene3D" id="3.30.1490.20">
    <property type="entry name" value="ATP-grasp fold, A domain"/>
    <property type="match status" value="1"/>
</dbReference>
<dbReference type="InterPro" id="IPR011764">
    <property type="entry name" value="Biotin_carboxylation_dom"/>
</dbReference>
<keyword evidence="16" id="KW-0808">Transferase</keyword>
<dbReference type="UniPathway" id="UPA00655">
    <property type="reaction ID" value="UER00711"/>
</dbReference>
<evidence type="ECO:0000256" key="4">
    <source>
        <dbReference type="ARBA" id="ARBA00013058"/>
    </source>
</evidence>
<dbReference type="InterPro" id="IPR013815">
    <property type="entry name" value="ATP_grasp_subdomain_1"/>
</dbReference>
<sequence length="1094" mass="113881">MSATVLVANRGEIALRIIRTATERGMRTVAVYAEDDAESPHVHAADEAIGLPGAGPRTYLDQPAMLAAAKAAGAQLIHPGYGFLSENAEFARACAGAGCTFVGPDADALELVGNKSAARGAAVAAGVPVLPATDGPSSIADVEAFFAARGGAIMIKALAGGGGRGMRTVRSADRIGDAYQQCAAEAQLGFGDPALFAEALLDGARHIEVQVVAAPAGHQTRALALGDRDCSIQRRYQKLVEIAPAQGLSDRLRRDLHQAAARLCARVALRGLATVEFLVTGEDFVFLEVNPRIQVEHTVTEETTGVDLVAVQLGIAAGASFYQLGLPAGIASDGTEVIGEPAAHRGIAIQARVNAETFVADLSVVPSAGTLTAFSPPSGPGIRVDTYGRAGLSVNPHYDSLLAKVVTHVHGPSTEAALRKTRTALAEFGIEGVRTNIDFLRELLSDPAVESGCVSTGFVDDKLPELAAAAAAHHHEVPVAPVELYPGEDVLRAQLAGTVVEVAPEGAEVHAGGQLVILEAMKMQHVLVAPDALRTARNLVAPGQVVGTGDPLLVFTRTGTAGGGDSATAAADLDRPRADLDEVHRRHQLTLDEGREAAVAKRHKQGRRTARENIADLIDPGSFVEYGALAIAAQRSRRSEEDLIANTPADGLVAGLAAIGADRFGRAAAEAVVVSYDYTVLAGTQGMRNHAKTDRAFDLAARKRLPVVLFAEGGGGRPGDTDVGGAAGLDVPTFRMLAALSGRVPLISIVSGRCFAGNAALAGVCDVIIATPDANIGMGGPAMIEGGGLGVYPPEAIGPIGVQRRNGVVSLVARDEAHAVALAKQYLSYFQGTVGDWAAPDPRLARHVVPQNRLRAYDVHRAIEAIVDSGSALELRPDYGVGIVTALVRVEGAPYGLIANSTHHLGGAIDAEAADKAGDFLALCESFRLPVISLCDTPGFMVGPDAETQAAVRRFGRMFVLGARLTVPVGMIILRKGYGLGAMAMAGGSFRAPQFTVAWPTGEIGGMGLEGAVRLGFSKELAAEADPAKRQELFDKLVAAAYEHGKALRAATTFELDDVIDPADSRAWIARLRESPGRPDQAWPEPQPTPGRQP</sequence>
<dbReference type="PROSITE" id="PS50979">
    <property type="entry name" value="BC"/>
    <property type="match status" value="1"/>
</dbReference>
<dbReference type="InterPro" id="IPR016185">
    <property type="entry name" value="PreATP-grasp_dom_sf"/>
</dbReference>
<dbReference type="EC" id="6.4.1.2" evidence="4"/>
<dbReference type="Gene3D" id="3.90.226.10">
    <property type="entry name" value="2-enoyl-CoA Hydratase, Chain A, domain 1"/>
    <property type="match status" value="2"/>
</dbReference>
<reference evidence="17" key="1">
    <citation type="submission" date="2015-03" db="EMBL/GenBank/DDBJ databases">
        <authorList>
            <person name="Urmite Genomes"/>
        </authorList>
    </citation>
    <scope>NUCLEOTIDE SEQUENCE [LARGE SCALE GENOMIC DNA]</scope>
    <source>
        <strain evidence="17">CSUR P1344</strain>
    </source>
</reference>
<evidence type="ECO:0000256" key="8">
    <source>
        <dbReference type="ARBA" id="ARBA00023267"/>
    </source>
</evidence>
<dbReference type="InterPro" id="IPR011761">
    <property type="entry name" value="ATP-grasp"/>
</dbReference>
<dbReference type="Proteomes" id="UP000199601">
    <property type="component" value="Unassembled WGS sequence"/>
</dbReference>
<dbReference type="SUPFAM" id="SSF52096">
    <property type="entry name" value="ClpP/crotonase"/>
    <property type="match status" value="2"/>
</dbReference>
<dbReference type="PANTHER" id="PTHR48095">
    <property type="entry name" value="PYRUVATE CARBOXYLASE SUBUNIT A"/>
    <property type="match status" value="1"/>
</dbReference>
<dbReference type="CDD" id="cd06850">
    <property type="entry name" value="biotinyl_domain"/>
    <property type="match status" value="1"/>
</dbReference>
<dbReference type="SUPFAM" id="SSF56059">
    <property type="entry name" value="Glutathione synthetase ATP-binding domain-like"/>
    <property type="match status" value="1"/>
</dbReference>
<dbReference type="Gene3D" id="3.40.50.20">
    <property type="match status" value="1"/>
</dbReference>
<evidence type="ECO:0000256" key="5">
    <source>
        <dbReference type="ARBA" id="ARBA00022598"/>
    </source>
</evidence>
<dbReference type="FunFam" id="3.90.226.10:FF:000147">
    <property type="entry name" value="Carbamoyl-phosphate synthase/carboxyl transferase"/>
    <property type="match status" value="1"/>
</dbReference>
<evidence type="ECO:0000256" key="9">
    <source>
        <dbReference type="ARBA" id="ARBA00023268"/>
    </source>
</evidence>
<dbReference type="InterPro" id="IPR011763">
    <property type="entry name" value="COA_CT_C"/>
</dbReference>
<dbReference type="PROSITE" id="PS50980">
    <property type="entry name" value="COA_CT_NTER"/>
    <property type="match status" value="1"/>
</dbReference>
<dbReference type="EMBL" id="CTEC01000002">
    <property type="protein sequence ID" value="CQD21551.1"/>
    <property type="molecule type" value="Genomic_DNA"/>
</dbReference>
<evidence type="ECO:0000313" key="16">
    <source>
        <dbReference type="EMBL" id="CQD21551.1"/>
    </source>
</evidence>
<dbReference type="PROSITE" id="PS00867">
    <property type="entry name" value="CPSASE_2"/>
    <property type="match status" value="1"/>
</dbReference>
<dbReference type="InterPro" id="IPR005479">
    <property type="entry name" value="CPAse_ATP-bd"/>
</dbReference>
<evidence type="ECO:0000259" key="13">
    <source>
        <dbReference type="PROSITE" id="PS50979"/>
    </source>
</evidence>
<dbReference type="Pfam" id="PF02785">
    <property type="entry name" value="Biotin_carb_C"/>
    <property type="match status" value="1"/>
</dbReference>
<evidence type="ECO:0000256" key="7">
    <source>
        <dbReference type="ARBA" id="ARBA00022840"/>
    </source>
</evidence>
<dbReference type="Gene3D" id="2.40.50.100">
    <property type="match status" value="1"/>
</dbReference>
<dbReference type="InterPro" id="IPR000089">
    <property type="entry name" value="Biotin_lipoyl"/>
</dbReference>
<dbReference type="InterPro" id="IPR011053">
    <property type="entry name" value="Single_hybrid_motif"/>
</dbReference>
<organism evidence="16 17">
    <name type="scientific">Mycobacterium europaeum</name>
    <dbReference type="NCBI Taxonomy" id="761804"/>
    <lineage>
        <taxon>Bacteria</taxon>
        <taxon>Bacillati</taxon>
        <taxon>Actinomycetota</taxon>
        <taxon>Actinomycetes</taxon>
        <taxon>Mycobacteriales</taxon>
        <taxon>Mycobacteriaceae</taxon>
        <taxon>Mycobacterium</taxon>
        <taxon>Mycobacterium simiae complex</taxon>
    </lineage>
</organism>
<comment type="cofactor">
    <cofactor evidence="1">
        <name>biotin</name>
        <dbReference type="ChEBI" id="CHEBI:57586"/>
    </cofactor>
</comment>
<evidence type="ECO:0000256" key="2">
    <source>
        <dbReference type="ARBA" id="ARBA00004956"/>
    </source>
</evidence>
<keyword evidence="8" id="KW-0092">Biotin</keyword>
<dbReference type="SMART" id="SM00878">
    <property type="entry name" value="Biotin_carb_C"/>
    <property type="match status" value="1"/>
</dbReference>
<dbReference type="InterPro" id="IPR011762">
    <property type="entry name" value="COA_CT_N"/>
</dbReference>
<dbReference type="InterPro" id="IPR005481">
    <property type="entry name" value="BC-like_N"/>
</dbReference>
<comment type="similarity">
    <text evidence="3">Belongs to the AccD/PCCB family.</text>
</comment>
<dbReference type="SUPFAM" id="SSF51230">
    <property type="entry name" value="Single hybrid motif"/>
    <property type="match status" value="1"/>
</dbReference>
<dbReference type="Pfam" id="PF02786">
    <property type="entry name" value="CPSase_L_D2"/>
    <property type="match status" value="1"/>
</dbReference>
<feature type="domain" description="ATP-grasp" evidence="12">
    <location>
        <begin position="119"/>
        <end position="317"/>
    </location>
</feature>
<dbReference type="PANTHER" id="PTHR48095:SF5">
    <property type="entry name" value="BLL7292 PROTEIN"/>
    <property type="match status" value="1"/>
</dbReference>
<proteinExistence type="inferred from homology"/>
<dbReference type="InterPro" id="IPR029045">
    <property type="entry name" value="ClpP/crotonase-like_dom_sf"/>
</dbReference>
<dbReference type="FunFam" id="3.90.226.10:FF:000136">
    <property type="entry name" value="Carbamoyl-phosphate synthase/carboxyl transferase"/>
    <property type="match status" value="1"/>
</dbReference>
<evidence type="ECO:0000256" key="3">
    <source>
        <dbReference type="ARBA" id="ARBA00006102"/>
    </source>
</evidence>
<dbReference type="Pfam" id="PF00289">
    <property type="entry name" value="Biotin_carb_N"/>
    <property type="match status" value="1"/>
</dbReference>
<dbReference type="InterPro" id="IPR034733">
    <property type="entry name" value="AcCoA_carboxyl_beta"/>
</dbReference>
<feature type="domain" description="CoA carboxyltransferase N-terminal" evidence="14">
    <location>
        <begin position="576"/>
        <end position="842"/>
    </location>
</feature>
<dbReference type="GO" id="GO:0016740">
    <property type="term" value="F:transferase activity"/>
    <property type="evidence" value="ECO:0007669"/>
    <property type="project" value="UniProtKB-KW"/>
</dbReference>
<evidence type="ECO:0000259" key="15">
    <source>
        <dbReference type="PROSITE" id="PS50989"/>
    </source>
</evidence>
<dbReference type="PROSITE" id="PS50989">
    <property type="entry name" value="COA_CT_CTER"/>
    <property type="match status" value="1"/>
</dbReference>
<evidence type="ECO:0000313" key="17">
    <source>
        <dbReference type="Proteomes" id="UP000199601"/>
    </source>
</evidence>
<dbReference type="InterPro" id="IPR051602">
    <property type="entry name" value="ACC_Biotin_Carboxylase"/>
</dbReference>
<keyword evidence="6 10" id="KW-0547">Nucleotide-binding</keyword>
<dbReference type="Pfam" id="PF00364">
    <property type="entry name" value="Biotin_lipoyl"/>
    <property type="match status" value="1"/>
</dbReference>
<dbReference type="RefSeq" id="WP_090423052.1">
    <property type="nucleotide sequence ID" value="NZ_CTEC01000002.1"/>
</dbReference>
<dbReference type="SUPFAM" id="SSF52440">
    <property type="entry name" value="PreATP-grasp domain"/>
    <property type="match status" value="1"/>
</dbReference>
<evidence type="ECO:0000256" key="11">
    <source>
        <dbReference type="SAM" id="MobiDB-lite"/>
    </source>
</evidence>
<dbReference type="GO" id="GO:0005524">
    <property type="term" value="F:ATP binding"/>
    <property type="evidence" value="ECO:0007669"/>
    <property type="project" value="UniProtKB-UniRule"/>
</dbReference>
<name>A0A0U1DUU6_9MYCO</name>
<evidence type="ECO:0000259" key="14">
    <source>
        <dbReference type="PROSITE" id="PS50980"/>
    </source>
</evidence>
<evidence type="ECO:0000259" key="12">
    <source>
        <dbReference type="PROSITE" id="PS50975"/>
    </source>
</evidence>
<dbReference type="AlphaFoldDB" id="A0A0U1DUU6"/>
<dbReference type="GO" id="GO:0046872">
    <property type="term" value="F:metal ion binding"/>
    <property type="evidence" value="ECO:0007669"/>
    <property type="project" value="InterPro"/>
</dbReference>
<dbReference type="Gene3D" id="3.30.470.20">
    <property type="entry name" value="ATP-grasp fold, B domain"/>
    <property type="match status" value="1"/>
</dbReference>
<comment type="pathway">
    <text evidence="2">Lipid metabolism; malonyl-CoA biosynthesis; malonyl-CoA from acetyl-CoA: step 1/1.</text>
</comment>
<keyword evidence="17" id="KW-1185">Reference proteome</keyword>
<dbReference type="PROSITE" id="PS50975">
    <property type="entry name" value="ATP_GRASP"/>
    <property type="match status" value="1"/>
</dbReference>
<feature type="region of interest" description="Disordered" evidence="11">
    <location>
        <begin position="1071"/>
        <end position="1094"/>
    </location>
</feature>
<dbReference type="GO" id="GO:0003989">
    <property type="term" value="F:acetyl-CoA carboxylase activity"/>
    <property type="evidence" value="ECO:0007669"/>
    <property type="project" value="UniProtKB-EC"/>
</dbReference>
<feature type="compositionally biased region" description="Pro residues" evidence="11">
    <location>
        <begin position="1085"/>
        <end position="1094"/>
    </location>
</feature>
<dbReference type="InterPro" id="IPR011054">
    <property type="entry name" value="Rudment_hybrid_motif"/>
</dbReference>
<dbReference type="Pfam" id="PF01039">
    <property type="entry name" value="Carboxyl_trans"/>
    <property type="match status" value="1"/>
</dbReference>
<protein>
    <recommendedName>
        <fullName evidence="4">acetyl-CoA carboxylase</fullName>
        <ecNumber evidence="4">6.4.1.2</ecNumber>
    </recommendedName>
</protein>
<dbReference type="SUPFAM" id="SSF51246">
    <property type="entry name" value="Rudiment single hybrid motif"/>
    <property type="match status" value="1"/>
</dbReference>
<evidence type="ECO:0000256" key="6">
    <source>
        <dbReference type="ARBA" id="ARBA00022741"/>
    </source>
</evidence>
<keyword evidence="9" id="KW-0511">Multifunctional enzyme</keyword>
<feature type="domain" description="Biotin carboxylation" evidence="13">
    <location>
        <begin position="1"/>
        <end position="464"/>
    </location>
</feature>
<evidence type="ECO:0000256" key="10">
    <source>
        <dbReference type="PROSITE-ProRule" id="PRU00409"/>
    </source>
</evidence>
<gene>
    <name evidence="16" type="ORF">BN000_05282</name>
</gene>
<keyword evidence="5" id="KW-0436">Ligase</keyword>
<keyword evidence="7 10" id="KW-0067">ATP-binding</keyword>
<dbReference type="InterPro" id="IPR005482">
    <property type="entry name" value="Biotin_COase_C"/>
</dbReference>
<accession>A0A0U1DUU6</accession>
<dbReference type="GO" id="GO:2001295">
    <property type="term" value="P:malonyl-CoA biosynthetic process"/>
    <property type="evidence" value="ECO:0007669"/>
    <property type="project" value="UniProtKB-UniPathway"/>
</dbReference>